<sequence length="90" mass="9665">MGSRGDLTDAHGERLEPLLPVSNRRCGRWRDHRQVINGVLYRIRTGVQMAGSAGLVRAVEDSPREASPPVGGRHLGTAIAADPSRGGRGR</sequence>
<proteinExistence type="predicted"/>
<accession>A0A6G3WM37</accession>
<gene>
    <name evidence="3" type="ORF">G3M58_08950</name>
</gene>
<feature type="domain" description="Insertion element IS402-like" evidence="2">
    <location>
        <begin position="7"/>
        <end position="48"/>
    </location>
</feature>
<evidence type="ECO:0000259" key="2">
    <source>
        <dbReference type="Pfam" id="PF13340"/>
    </source>
</evidence>
<evidence type="ECO:0000256" key="1">
    <source>
        <dbReference type="SAM" id="MobiDB-lite"/>
    </source>
</evidence>
<dbReference type="Pfam" id="PF13340">
    <property type="entry name" value="DUF4096"/>
    <property type="match status" value="1"/>
</dbReference>
<evidence type="ECO:0000313" key="3">
    <source>
        <dbReference type="EMBL" id="NEE06568.1"/>
    </source>
</evidence>
<protein>
    <submittedName>
        <fullName evidence="3">Transposase</fullName>
    </submittedName>
</protein>
<comment type="caution">
    <text evidence="3">The sequence shown here is derived from an EMBL/GenBank/DDBJ whole genome shotgun (WGS) entry which is preliminary data.</text>
</comment>
<reference evidence="3" key="1">
    <citation type="submission" date="2020-01" db="EMBL/GenBank/DDBJ databases">
        <title>Insect and environment-associated Actinomycetes.</title>
        <authorList>
            <person name="Currrie C."/>
            <person name="Chevrette M."/>
            <person name="Carlson C."/>
            <person name="Stubbendieck R."/>
            <person name="Wendt-Pienkowski E."/>
        </authorList>
    </citation>
    <scope>NUCLEOTIDE SEQUENCE</scope>
    <source>
        <strain evidence="3">SID7499</strain>
    </source>
</reference>
<feature type="region of interest" description="Disordered" evidence="1">
    <location>
        <begin position="58"/>
        <end position="90"/>
    </location>
</feature>
<organism evidence="3">
    <name type="scientific">Streptomyces sp. SID7499</name>
    <dbReference type="NCBI Taxonomy" id="2706086"/>
    <lineage>
        <taxon>Bacteria</taxon>
        <taxon>Bacillati</taxon>
        <taxon>Actinomycetota</taxon>
        <taxon>Actinomycetes</taxon>
        <taxon>Kitasatosporales</taxon>
        <taxon>Streptomycetaceae</taxon>
        <taxon>Streptomyces</taxon>
    </lineage>
</organism>
<name>A0A6G3WM37_9ACTN</name>
<dbReference type="InterPro" id="IPR025161">
    <property type="entry name" value="IS402-like_dom"/>
</dbReference>
<dbReference type="EMBL" id="JAAGMN010000983">
    <property type="protein sequence ID" value="NEE06568.1"/>
    <property type="molecule type" value="Genomic_DNA"/>
</dbReference>
<dbReference type="AlphaFoldDB" id="A0A6G3WM37"/>